<evidence type="ECO:0000256" key="2">
    <source>
        <dbReference type="ARBA" id="ARBA00022679"/>
    </source>
</evidence>
<keyword evidence="1" id="KW-0489">Methyltransferase</keyword>
<evidence type="ECO:0000313" key="5">
    <source>
        <dbReference type="EMBL" id="GIH22639.1"/>
    </source>
</evidence>
<feature type="domain" description="Methyltransferase" evidence="4">
    <location>
        <begin position="44"/>
        <end position="134"/>
    </location>
</feature>
<dbReference type="PANTHER" id="PTHR43464">
    <property type="entry name" value="METHYLTRANSFERASE"/>
    <property type="match status" value="1"/>
</dbReference>
<organism evidence="5 6">
    <name type="scientific">Acrocarpospora phusangensis</name>
    <dbReference type="NCBI Taxonomy" id="1070424"/>
    <lineage>
        <taxon>Bacteria</taxon>
        <taxon>Bacillati</taxon>
        <taxon>Actinomycetota</taxon>
        <taxon>Actinomycetes</taxon>
        <taxon>Streptosporangiales</taxon>
        <taxon>Streptosporangiaceae</taxon>
        <taxon>Acrocarpospora</taxon>
    </lineage>
</organism>
<dbReference type="CDD" id="cd02440">
    <property type="entry name" value="AdoMet_MTases"/>
    <property type="match status" value="1"/>
</dbReference>
<evidence type="ECO:0000259" key="4">
    <source>
        <dbReference type="Pfam" id="PF13649"/>
    </source>
</evidence>
<dbReference type="Proteomes" id="UP000640052">
    <property type="component" value="Unassembled WGS sequence"/>
</dbReference>
<dbReference type="EMBL" id="BOOA01000005">
    <property type="protein sequence ID" value="GIH22639.1"/>
    <property type="molecule type" value="Genomic_DNA"/>
</dbReference>
<protein>
    <recommendedName>
        <fullName evidence="4">Methyltransferase domain-containing protein</fullName>
    </recommendedName>
</protein>
<sequence length="203" mass="22575">MAFMNARTWYNMGYRLARMPWEMGPRQELVELVSGGRLLPCRALDLGCGTGANAIYLARHGFDVTGVDFAPAALAKARRAAAAAGVAVRFVEDDLTGLRNRYGEFDLLVDYGTLDDLSQDNRARYVANVLPLTRAGTRFLLWAFEWPPRWFERRIGLGPMAPGEVVRRFGGEFAIERIAGTETPGRWRMIPGVAAYLMTRTAG</sequence>
<keyword evidence="2" id="KW-0808">Transferase</keyword>
<dbReference type="Gene3D" id="3.40.50.150">
    <property type="entry name" value="Vaccinia Virus protein VP39"/>
    <property type="match status" value="1"/>
</dbReference>
<name>A0A919UI09_9ACTN</name>
<dbReference type="GO" id="GO:0032259">
    <property type="term" value="P:methylation"/>
    <property type="evidence" value="ECO:0007669"/>
    <property type="project" value="UniProtKB-KW"/>
</dbReference>
<gene>
    <name evidence="5" type="ORF">Aph01nite_09490</name>
</gene>
<dbReference type="InterPro" id="IPR029063">
    <property type="entry name" value="SAM-dependent_MTases_sf"/>
</dbReference>
<accession>A0A919UI09</accession>
<dbReference type="PANTHER" id="PTHR43464:SF19">
    <property type="entry name" value="UBIQUINONE BIOSYNTHESIS O-METHYLTRANSFERASE, MITOCHONDRIAL"/>
    <property type="match status" value="1"/>
</dbReference>
<proteinExistence type="predicted"/>
<keyword evidence="3" id="KW-0949">S-adenosyl-L-methionine</keyword>
<dbReference type="Pfam" id="PF13649">
    <property type="entry name" value="Methyltransf_25"/>
    <property type="match status" value="1"/>
</dbReference>
<evidence type="ECO:0000313" key="6">
    <source>
        <dbReference type="Proteomes" id="UP000640052"/>
    </source>
</evidence>
<keyword evidence="6" id="KW-1185">Reference proteome</keyword>
<evidence type="ECO:0000256" key="3">
    <source>
        <dbReference type="ARBA" id="ARBA00022691"/>
    </source>
</evidence>
<comment type="caution">
    <text evidence="5">The sequence shown here is derived from an EMBL/GenBank/DDBJ whole genome shotgun (WGS) entry which is preliminary data.</text>
</comment>
<evidence type="ECO:0000256" key="1">
    <source>
        <dbReference type="ARBA" id="ARBA00022603"/>
    </source>
</evidence>
<reference evidence="5" key="1">
    <citation type="submission" date="2021-01" db="EMBL/GenBank/DDBJ databases">
        <title>Whole genome shotgun sequence of Acrocarpospora phusangensis NBRC 108782.</title>
        <authorList>
            <person name="Komaki H."/>
            <person name="Tamura T."/>
        </authorList>
    </citation>
    <scope>NUCLEOTIDE SEQUENCE</scope>
    <source>
        <strain evidence="5">NBRC 108782</strain>
    </source>
</reference>
<dbReference type="AlphaFoldDB" id="A0A919UI09"/>
<dbReference type="SUPFAM" id="SSF53335">
    <property type="entry name" value="S-adenosyl-L-methionine-dependent methyltransferases"/>
    <property type="match status" value="1"/>
</dbReference>
<dbReference type="GO" id="GO:0008168">
    <property type="term" value="F:methyltransferase activity"/>
    <property type="evidence" value="ECO:0007669"/>
    <property type="project" value="UniProtKB-KW"/>
</dbReference>
<dbReference type="InterPro" id="IPR041698">
    <property type="entry name" value="Methyltransf_25"/>
</dbReference>